<evidence type="ECO:0000256" key="1">
    <source>
        <dbReference type="ARBA" id="ARBA00022679"/>
    </source>
</evidence>
<dbReference type="EMBL" id="BMYU01000007">
    <property type="protein sequence ID" value="GGX47832.1"/>
    <property type="molecule type" value="Genomic_DNA"/>
</dbReference>
<comment type="caution">
    <text evidence="4">The sequence shown here is derived from an EMBL/GenBank/DDBJ whole genome shotgun (WGS) entry which is preliminary data.</text>
</comment>
<evidence type="ECO:0000256" key="2">
    <source>
        <dbReference type="ARBA" id="ARBA00023315"/>
    </source>
</evidence>
<dbReference type="Pfam" id="PF00583">
    <property type="entry name" value="Acetyltransf_1"/>
    <property type="match status" value="1"/>
</dbReference>
<protein>
    <submittedName>
        <fullName evidence="4">N-acetyltransferase</fullName>
    </submittedName>
</protein>
<dbReference type="PANTHER" id="PTHR43877">
    <property type="entry name" value="AMINOALKYLPHOSPHONATE N-ACETYLTRANSFERASE-RELATED-RELATED"/>
    <property type="match status" value="1"/>
</dbReference>
<dbReference type="InterPro" id="IPR050832">
    <property type="entry name" value="Bact_Acetyltransf"/>
</dbReference>
<gene>
    <name evidence="4" type="ORF">GCM10010946_27930</name>
</gene>
<feature type="domain" description="N-acetyltransferase" evidence="3">
    <location>
        <begin position="10"/>
        <end position="173"/>
    </location>
</feature>
<dbReference type="InterPro" id="IPR000182">
    <property type="entry name" value="GNAT_dom"/>
</dbReference>
<accession>A0ABQ2Y2P2</accession>
<evidence type="ECO:0000313" key="5">
    <source>
        <dbReference type="Proteomes" id="UP000653343"/>
    </source>
</evidence>
<evidence type="ECO:0000313" key="4">
    <source>
        <dbReference type="EMBL" id="GGX47832.1"/>
    </source>
</evidence>
<organism evidence="4 5">
    <name type="scientific">Undibacterium squillarum</name>
    <dbReference type="NCBI Taxonomy" id="1131567"/>
    <lineage>
        <taxon>Bacteria</taxon>
        <taxon>Pseudomonadati</taxon>
        <taxon>Pseudomonadota</taxon>
        <taxon>Betaproteobacteria</taxon>
        <taxon>Burkholderiales</taxon>
        <taxon>Oxalobacteraceae</taxon>
        <taxon>Undibacterium</taxon>
    </lineage>
</organism>
<dbReference type="Gene3D" id="3.40.630.30">
    <property type="match status" value="1"/>
</dbReference>
<evidence type="ECO:0000259" key="3">
    <source>
        <dbReference type="PROSITE" id="PS51186"/>
    </source>
</evidence>
<dbReference type="PROSITE" id="PS51186">
    <property type="entry name" value="GNAT"/>
    <property type="match status" value="1"/>
</dbReference>
<reference evidence="5" key="1">
    <citation type="journal article" date="2019" name="Int. J. Syst. Evol. Microbiol.">
        <title>The Global Catalogue of Microorganisms (GCM) 10K type strain sequencing project: providing services to taxonomists for standard genome sequencing and annotation.</title>
        <authorList>
            <consortium name="The Broad Institute Genomics Platform"/>
            <consortium name="The Broad Institute Genome Sequencing Center for Infectious Disease"/>
            <person name="Wu L."/>
            <person name="Ma J."/>
        </authorList>
    </citation>
    <scope>NUCLEOTIDE SEQUENCE [LARGE SCALE GENOMIC DNA]</scope>
    <source>
        <strain evidence="5">KCTC 23917</strain>
    </source>
</reference>
<keyword evidence="1" id="KW-0808">Transferase</keyword>
<dbReference type="SUPFAM" id="SSF55729">
    <property type="entry name" value="Acyl-CoA N-acyltransferases (Nat)"/>
    <property type="match status" value="1"/>
</dbReference>
<keyword evidence="5" id="KW-1185">Reference proteome</keyword>
<proteinExistence type="predicted"/>
<sequence length="174" mass="19083">MSDQAFFTDTYIRMMGAEDISAVYAVQQACYVPQMVEPEALIQQRWQQVADTSWVACDSAGPAAYLVAYRSLKNKVSALGEAFRHAECPDTLYLHDMAVHPRLRGSGIAGRLLASAHEYARANGLSWLGLVSVQDTLTFWCKQGFEPVVADADQQPVLATYTGPACYCLLPVAD</sequence>
<keyword evidence="2" id="KW-0012">Acyltransferase</keyword>
<dbReference type="CDD" id="cd04301">
    <property type="entry name" value="NAT_SF"/>
    <property type="match status" value="1"/>
</dbReference>
<dbReference type="InterPro" id="IPR016181">
    <property type="entry name" value="Acyl_CoA_acyltransferase"/>
</dbReference>
<dbReference type="Proteomes" id="UP000653343">
    <property type="component" value="Unassembled WGS sequence"/>
</dbReference>
<name>A0ABQ2Y2P2_9BURK</name>